<name>A0A2H0RFW7_9BACT</name>
<keyword evidence="1" id="KW-0732">Signal</keyword>
<reference evidence="2 3" key="1">
    <citation type="submission" date="2017-09" db="EMBL/GenBank/DDBJ databases">
        <title>Depth-based differentiation of microbial function through sediment-hosted aquifers and enrichment of novel symbionts in the deep terrestrial subsurface.</title>
        <authorList>
            <person name="Probst A.J."/>
            <person name="Ladd B."/>
            <person name="Jarett J.K."/>
            <person name="Geller-Mcgrath D.E."/>
            <person name="Sieber C.M."/>
            <person name="Emerson J.B."/>
            <person name="Anantharaman K."/>
            <person name="Thomas B.C."/>
            <person name="Malmstrom R."/>
            <person name="Stieglmeier M."/>
            <person name="Klingl A."/>
            <person name="Woyke T."/>
            <person name="Ryan C.M."/>
            <person name="Banfield J.F."/>
        </authorList>
    </citation>
    <scope>NUCLEOTIDE SEQUENCE [LARGE SCALE GENOMIC DNA]</scope>
    <source>
        <strain evidence="2">CG10_big_fil_rev_8_21_14_0_10_50_13</strain>
    </source>
</reference>
<feature type="chain" id="PRO_5013789358" evidence="1">
    <location>
        <begin position="27"/>
        <end position="409"/>
    </location>
</feature>
<proteinExistence type="predicted"/>
<feature type="signal peptide" evidence="1">
    <location>
        <begin position="1"/>
        <end position="26"/>
    </location>
</feature>
<evidence type="ECO:0000256" key="1">
    <source>
        <dbReference type="SAM" id="SignalP"/>
    </source>
</evidence>
<evidence type="ECO:0000313" key="2">
    <source>
        <dbReference type="EMBL" id="PIR45408.1"/>
    </source>
</evidence>
<sequence>MKFMKKYILGLFVLASLVVLPSISQATTVAGWQTYTNTQYEFSIQYPSNYKPADTTYGWPHAIVLFGGPSGQSYYLPIEIWSSQNELNQDNAHKYYLNNITVKQIGNKYISLWNVNHDAVVDQMISTFALATLPPQPAQPYVQSFTVTPSITYPNAYTVSWTLSGVNQADLTIDCRQGLSIINPESGKVFQCGDVANPIYGYTVSQDLQFTNNTNQSMAVNVLLSPVGVNAVSKTITIPPTQSTNPTLVNFTVLPATFNPRSYQNAYEVSYSFSNTLIKGVTVGVDCYKGLTVKKMDDGGNLSAFSCGDIGIGGVNGYFPSGGYDFNLVFTNTSNQPITTQVVLSANGFNTVTRSVTIPPKTISSTPPTSAQHQLNDVSNRKLIQTLMYQVQQLIKQLQQLLAQQQAGT</sequence>
<organism evidence="2 3">
    <name type="scientific">Candidatus Vogelbacteria bacterium CG10_big_fil_rev_8_21_14_0_10_50_13</name>
    <dbReference type="NCBI Taxonomy" id="1975044"/>
    <lineage>
        <taxon>Bacteria</taxon>
        <taxon>Candidatus Vogeliibacteriota</taxon>
    </lineage>
</organism>
<gene>
    <name evidence="2" type="ORF">COV09_01630</name>
</gene>
<dbReference type="Proteomes" id="UP000230906">
    <property type="component" value="Unassembled WGS sequence"/>
</dbReference>
<evidence type="ECO:0000313" key="3">
    <source>
        <dbReference type="Proteomes" id="UP000230906"/>
    </source>
</evidence>
<comment type="caution">
    <text evidence="2">The sequence shown here is derived from an EMBL/GenBank/DDBJ whole genome shotgun (WGS) entry which is preliminary data.</text>
</comment>
<dbReference type="AlphaFoldDB" id="A0A2H0RFW7"/>
<accession>A0A2H0RFW7</accession>
<dbReference type="EMBL" id="PCYJ01000023">
    <property type="protein sequence ID" value="PIR45408.1"/>
    <property type="molecule type" value="Genomic_DNA"/>
</dbReference>
<protein>
    <submittedName>
        <fullName evidence="2">Uncharacterized protein</fullName>
    </submittedName>
</protein>